<keyword evidence="1" id="KW-0472">Membrane</keyword>
<feature type="transmembrane region" description="Helical" evidence="1">
    <location>
        <begin position="161"/>
        <end position="180"/>
    </location>
</feature>
<name>A0A848CUT3_ANEAE</name>
<sequence length="217" mass="24713">MIDTKEEFLCVLRAHLPKQVDADTVIEEFACHIDEACMARLADTGDESGEEALQYVLHQLGSPVAIAARYSGMSSFSFRRCYMFLICANSLFFLTGIGLLYGKEGSSGTGEYIIWQAATQYKEWVLLLYASFWMFAGLYLGRRHGFRIYKRIRAIMWKPLLLNYAFMLGVLFQIVPWQWFSGLLTVPFVFVCIVATLSFPRIAALGCRWGALHTKLE</sequence>
<comment type="caution">
    <text evidence="2">The sequence shown here is derived from an EMBL/GenBank/DDBJ whole genome shotgun (WGS) entry which is preliminary data.</text>
</comment>
<feature type="transmembrane region" description="Helical" evidence="1">
    <location>
        <begin position="81"/>
        <end position="101"/>
    </location>
</feature>
<evidence type="ECO:0000313" key="2">
    <source>
        <dbReference type="EMBL" id="NME98159.1"/>
    </source>
</evidence>
<evidence type="ECO:0000313" key="3">
    <source>
        <dbReference type="Proteomes" id="UP000561326"/>
    </source>
</evidence>
<dbReference type="AlphaFoldDB" id="A0A848CUT3"/>
<feature type="transmembrane region" description="Helical" evidence="1">
    <location>
        <begin position="186"/>
        <end position="207"/>
    </location>
</feature>
<keyword evidence="1" id="KW-1133">Transmembrane helix</keyword>
<dbReference type="GeneID" id="92837596"/>
<accession>A0A848CUT3</accession>
<evidence type="ECO:0008006" key="4">
    <source>
        <dbReference type="Google" id="ProtNLM"/>
    </source>
</evidence>
<proteinExistence type="predicted"/>
<keyword evidence="1" id="KW-0812">Transmembrane</keyword>
<reference evidence="2 3" key="1">
    <citation type="submission" date="2020-04" db="EMBL/GenBank/DDBJ databases">
        <authorList>
            <person name="Hitch T.C.A."/>
            <person name="Wylensek D."/>
            <person name="Clavel T."/>
        </authorList>
    </citation>
    <scope>NUCLEOTIDE SEQUENCE [LARGE SCALE GENOMIC DNA]</scope>
    <source>
        <strain evidence="2 3">WB01_D5_05</strain>
    </source>
</reference>
<protein>
    <recommendedName>
        <fullName evidence="4">DUF1700 domain-containing protein</fullName>
    </recommendedName>
</protein>
<dbReference type="RefSeq" id="WP_021619518.1">
    <property type="nucleotide sequence ID" value="NZ_CABKST010000040.1"/>
</dbReference>
<evidence type="ECO:0000256" key="1">
    <source>
        <dbReference type="SAM" id="Phobius"/>
    </source>
</evidence>
<dbReference type="EMBL" id="JABAGO010000010">
    <property type="protein sequence ID" value="NME98159.1"/>
    <property type="molecule type" value="Genomic_DNA"/>
</dbReference>
<organism evidence="2 3">
    <name type="scientific">Aneurinibacillus aneurinilyticus</name>
    <name type="common">Bacillus aneurinolyticus</name>
    <dbReference type="NCBI Taxonomy" id="1391"/>
    <lineage>
        <taxon>Bacteria</taxon>
        <taxon>Bacillati</taxon>
        <taxon>Bacillota</taxon>
        <taxon>Bacilli</taxon>
        <taxon>Bacillales</taxon>
        <taxon>Paenibacillaceae</taxon>
        <taxon>Aneurinibacillus group</taxon>
        <taxon>Aneurinibacillus</taxon>
    </lineage>
</organism>
<feature type="transmembrane region" description="Helical" evidence="1">
    <location>
        <begin position="121"/>
        <end position="140"/>
    </location>
</feature>
<dbReference type="OrthoDB" id="2705958at2"/>
<dbReference type="Proteomes" id="UP000561326">
    <property type="component" value="Unassembled WGS sequence"/>
</dbReference>
<gene>
    <name evidence="2" type="ORF">HF838_07780</name>
</gene>